<reference evidence="1" key="1">
    <citation type="submission" date="2022-08" db="EMBL/GenBank/DDBJ databases">
        <title>Genome Sequence of Pycnoporus sanguineus.</title>
        <authorList>
            <person name="Buettner E."/>
        </authorList>
    </citation>
    <scope>NUCLEOTIDE SEQUENCE</scope>
    <source>
        <strain evidence="1">CG-C14</strain>
    </source>
</reference>
<dbReference type="Proteomes" id="UP001144978">
    <property type="component" value="Unassembled WGS sequence"/>
</dbReference>
<keyword evidence="2" id="KW-1185">Reference proteome</keyword>
<name>A0ACC1MKP5_9APHY</name>
<gene>
    <name evidence="1" type="ORF">NUW54_g13702</name>
</gene>
<evidence type="ECO:0000313" key="2">
    <source>
        <dbReference type="Proteomes" id="UP001144978"/>
    </source>
</evidence>
<evidence type="ECO:0000313" key="1">
    <source>
        <dbReference type="EMBL" id="KAJ2966798.1"/>
    </source>
</evidence>
<protein>
    <submittedName>
        <fullName evidence="1">Uncharacterized protein</fullName>
    </submittedName>
</protein>
<accession>A0ACC1MKP5</accession>
<organism evidence="1 2">
    <name type="scientific">Trametes sanguinea</name>
    <dbReference type="NCBI Taxonomy" id="158606"/>
    <lineage>
        <taxon>Eukaryota</taxon>
        <taxon>Fungi</taxon>
        <taxon>Dikarya</taxon>
        <taxon>Basidiomycota</taxon>
        <taxon>Agaricomycotina</taxon>
        <taxon>Agaricomycetes</taxon>
        <taxon>Polyporales</taxon>
        <taxon>Polyporaceae</taxon>
        <taxon>Trametes</taxon>
    </lineage>
</organism>
<sequence>MITGLPECQGYNAILMVCCMKSKDYIPIPCTKELTAEGYANLLPIQTAAKVEQFDDAPIRWTNFSPFEPQPIDLTKLDLSLTHPTDRGSESPTEQAQHTPRAEAGAEPNRKHGLETGEPESGRPVVKRQKTLDGLFGQPEGSVLGADASTEERLLYALASAQCNPQLHLQQEHRGTHDNAGSAYPEFLCSPFGLDSLLSICQNS</sequence>
<dbReference type="EMBL" id="JANSHE010006534">
    <property type="protein sequence ID" value="KAJ2966798.1"/>
    <property type="molecule type" value="Genomic_DNA"/>
</dbReference>
<proteinExistence type="predicted"/>
<comment type="caution">
    <text evidence="1">The sequence shown here is derived from an EMBL/GenBank/DDBJ whole genome shotgun (WGS) entry which is preliminary data.</text>
</comment>